<feature type="compositionally biased region" description="Pro residues" evidence="2">
    <location>
        <begin position="508"/>
        <end position="541"/>
    </location>
</feature>
<dbReference type="SMART" id="SM00651">
    <property type="entry name" value="Sm"/>
    <property type="match status" value="1"/>
</dbReference>
<evidence type="ECO:0000256" key="2">
    <source>
        <dbReference type="SAM" id="MobiDB-lite"/>
    </source>
</evidence>
<name>A0ABQ9VEB8_SAGOE</name>
<dbReference type="InterPro" id="IPR010920">
    <property type="entry name" value="LSM_dom_sf"/>
</dbReference>
<dbReference type="Gene3D" id="2.30.30.100">
    <property type="match status" value="1"/>
</dbReference>
<evidence type="ECO:0000259" key="3">
    <source>
        <dbReference type="PROSITE" id="PS52002"/>
    </source>
</evidence>
<comment type="similarity">
    <text evidence="1">Belongs to the SNURF family.</text>
</comment>
<gene>
    <name evidence="4" type="ORF">P7K49_012848</name>
</gene>
<reference evidence="4 5" key="1">
    <citation type="submission" date="2023-05" db="EMBL/GenBank/DDBJ databases">
        <title>B98-5 Cell Line De Novo Hybrid Assembly: An Optical Mapping Approach.</title>
        <authorList>
            <person name="Kananen K."/>
            <person name="Auerbach J.A."/>
            <person name="Kautto E."/>
            <person name="Blachly J.S."/>
        </authorList>
    </citation>
    <scope>NUCLEOTIDE SEQUENCE [LARGE SCALE GENOMIC DNA]</scope>
    <source>
        <strain evidence="4">B95-8</strain>
        <tissue evidence="4">Cell line</tissue>
    </source>
</reference>
<dbReference type="InterPro" id="IPR009847">
    <property type="entry name" value="SNURF"/>
</dbReference>
<proteinExistence type="inferred from homology"/>
<accession>A0ABQ9VEB8</accession>
<organism evidence="4 5">
    <name type="scientific">Saguinus oedipus</name>
    <name type="common">Cotton-top tamarin</name>
    <name type="synonym">Oedipomidas oedipus</name>
    <dbReference type="NCBI Taxonomy" id="9490"/>
    <lineage>
        <taxon>Eukaryota</taxon>
        <taxon>Metazoa</taxon>
        <taxon>Chordata</taxon>
        <taxon>Craniata</taxon>
        <taxon>Vertebrata</taxon>
        <taxon>Euteleostomi</taxon>
        <taxon>Mammalia</taxon>
        <taxon>Eutheria</taxon>
        <taxon>Euarchontoglires</taxon>
        <taxon>Primates</taxon>
        <taxon>Haplorrhini</taxon>
        <taxon>Platyrrhini</taxon>
        <taxon>Cebidae</taxon>
        <taxon>Callitrichinae</taxon>
        <taxon>Saguinus</taxon>
    </lineage>
</organism>
<dbReference type="Pfam" id="PF07192">
    <property type="entry name" value="SNURF"/>
    <property type="match status" value="1"/>
</dbReference>
<protein>
    <recommendedName>
        <fullName evidence="3">Sm domain-containing protein</fullName>
    </recommendedName>
</protein>
<dbReference type="InterPro" id="IPR001163">
    <property type="entry name" value="Sm_dom_euk/arc"/>
</dbReference>
<keyword evidence="5" id="KW-1185">Reference proteome</keyword>
<sequence>MPTMLQGLRKCVESLRCEADLEGCVEIAWGLCCVTAIVLLLQDGGRCSGSDLRKRSSVGVASASLESCQWGGGGLWFSSEERRQAKVGGCPFPKVLLGEGCRLRRHSRVRGKRETGWRRLRLESLAAAPYPQYCSRRLEGNVARGQGFVPSPPVWDGSCTGLLLFCSAMNWSGRVLEVIKGAATPRPAVLLQEAPLMAHDPNMADAFGKASRSFKVCVLLSELALYRGVLEAGSVSHSCDAEEGTLLCVIGKLDRLHLRRTTEQHVPEVEVQVKRRRTASLSNQECQLYPRRSQQQQVPVVDFQAELRQAFLAETPRGLQKHQVLTVDIGFGGTAIMTVGKSSKMLQHIDYRMRCILQDGRIFIGTFKAFDKHMNLILCDCDEFRKIKPKNAKQPEREEKRVLGLVLLRGENLVSMTVEGPPPKDTGIARVPLAGAAGGPGVGRAAGRGVPAGVPIPQAPAGLAGPVRGVGGPSQQVMTPQGRGTVAAAAVAATASIAGAPTQYPPGRGTPPPPVGRATPPPGIMAPPPGMRPPMGPPIGLPPARGTPIGMPPPGMRPPPPGIRGPPPPGMRPPRP</sequence>
<dbReference type="EMBL" id="JASSZA010000006">
    <property type="protein sequence ID" value="KAK2107683.1"/>
    <property type="molecule type" value="Genomic_DNA"/>
</dbReference>
<feature type="domain" description="Sm" evidence="3">
    <location>
        <begin position="340"/>
        <end position="422"/>
    </location>
</feature>
<dbReference type="Proteomes" id="UP001266305">
    <property type="component" value="Unassembled WGS sequence"/>
</dbReference>
<evidence type="ECO:0000256" key="1">
    <source>
        <dbReference type="ARBA" id="ARBA00009974"/>
    </source>
</evidence>
<dbReference type="PANTHER" id="PTHR14508">
    <property type="entry name" value="SNRPN UPSTREAM READING FRAME PROTEIN, SNURF"/>
    <property type="match status" value="1"/>
</dbReference>
<evidence type="ECO:0000313" key="5">
    <source>
        <dbReference type="Proteomes" id="UP001266305"/>
    </source>
</evidence>
<evidence type="ECO:0000313" key="4">
    <source>
        <dbReference type="EMBL" id="KAK2107683.1"/>
    </source>
</evidence>
<dbReference type="PROSITE" id="PS52002">
    <property type="entry name" value="SM"/>
    <property type="match status" value="1"/>
</dbReference>
<feature type="compositionally biased region" description="Pro residues" evidence="2">
    <location>
        <begin position="550"/>
        <end position="576"/>
    </location>
</feature>
<dbReference type="Pfam" id="PF01423">
    <property type="entry name" value="LSM"/>
    <property type="match status" value="1"/>
</dbReference>
<comment type="caution">
    <text evidence="4">The sequence shown here is derived from an EMBL/GenBank/DDBJ whole genome shotgun (WGS) entry which is preliminary data.</text>
</comment>
<dbReference type="CDD" id="cd01717">
    <property type="entry name" value="Sm_B"/>
    <property type="match status" value="1"/>
</dbReference>
<dbReference type="InterPro" id="IPR047575">
    <property type="entry name" value="Sm"/>
</dbReference>
<feature type="region of interest" description="Disordered" evidence="2">
    <location>
        <begin position="499"/>
        <end position="576"/>
    </location>
</feature>
<dbReference type="SUPFAM" id="SSF50182">
    <property type="entry name" value="Sm-like ribonucleoproteins"/>
    <property type="match status" value="1"/>
</dbReference>
<dbReference type="PANTHER" id="PTHR14508:SF2">
    <property type="entry name" value="SNRPN UPSTREAM READING FRAME PROTEIN-RELATED"/>
    <property type="match status" value="1"/>
</dbReference>